<dbReference type="OrthoDB" id="414418at2759"/>
<organism evidence="2 3">
    <name type="scientific">Caenorhabditis auriculariae</name>
    <dbReference type="NCBI Taxonomy" id="2777116"/>
    <lineage>
        <taxon>Eukaryota</taxon>
        <taxon>Metazoa</taxon>
        <taxon>Ecdysozoa</taxon>
        <taxon>Nematoda</taxon>
        <taxon>Chromadorea</taxon>
        <taxon>Rhabditida</taxon>
        <taxon>Rhabditina</taxon>
        <taxon>Rhabditomorpha</taxon>
        <taxon>Rhabditoidea</taxon>
        <taxon>Rhabditidae</taxon>
        <taxon>Peloderinae</taxon>
        <taxon>Caenorhabditis</taxon>
    </lineage>
</organism>
<feature type="region of interest" description="Disordered" evidence="1">
    <location>
        <begin position="941"/>
        <end position="975"/>
    </location>
</feature>
<evidence type="ECO:0000313" key="2">
    <source>
        <dbReference type="EMBL" id="CAD6185102.1"/>
    </source>
</evidence>
<dbReference type="Proteomes" id="UP000835052">
    <property type="component" value="Unassembled WGS sequence"/>
</dbReference>
<dbReference type="Gene3D" id="3.40.50.1240">
    <property type="entry name" value="Phosphoglycerate mutase-like"/>
    <property type="match status" value="1"/>
</dbReference>
<comment type="caution">
    <text evidence="2">The sequence shown here is derived from an EMBL/GenBank/DDBJ whole genome shotgun (WGS) entry which is preliminary data.</text>
</comment>
<dbReference type="InterPro" id="IPR029033">
    <property type="entry name" value="His_PPase_superfam"/>
</dbReference>
<sequence>MASEYSNLSLPRLETKNEVIDYAVVLDINFRRRILDIRTYGGHLHRKKFLAMVELHSMIINCSRREIVTYIADCNNEFGHVFLKQFVVYMADYLNRHEIHPYSSKYAIVFGDGYGDSQSLRDTLLYLAGSDPELSEKYLYACAALYPAQTTVYENHLVEALLNLKDRPPGYNRVVLNLTMNYSNRKHMEEVENYTALIIDHMLQKVQTWMKYRPKEMSTSSFENLQANMNDYAYNVWIPFYNTLIHFDIFLERSDPDHANTSALDVLKILPNLTGGMRRMALTYLLTLFQTGMVDLTKGGVLVPYYLKTAMLPLTERFCVNPPTPFSSKTTLFTSQFELLMRIMEFIDFSDETHLQLLEDIGLDELAHGMILALSYCFLVLELYFLSRCTLRLTTQMSMFAFDLNWILAKRMLGQFSGVLQVVMRCLRFCVENGHTELRSKVFSKYCISFFIGDFEQREINFVEQEDAAQFLCVLYRDILVTCAVTRQWKKIDPLIVPLLIMSQVDLDSFPLGLQIMEKCFDLSNHPNVKDLLVNSGWCDGINNRDYLEKLARKLLPEMPYIFHCTCVPKEADFIDGLDNVSRAKEAIYKIADRIRLKKNSTVNCVLETLEKFHLPIENQIYTLYTIAELEEDHDSEERADNRSEYETVEEVFKKRAEEKRAAKDKAEMEALLRDDIYYNDSPDSEESSEADASEKPVFLPFWYSGNYLGTLLDEFKTGILSRTRPEDSYFYTKQQREQGHKFPARAKSDALENNNFNPEFCPGELEDNVFESDEPAQKNGSNDFTSAMKFSAATDGFPPTKALNLTNVDQTNLRKRKSNFISDSYASVHKEKYVDSRPKKVVIGEDDLEEDGFGEEYHNNYYLDNADLKEENEELDEADVGEENFVQEKDIKDDFLAEDVLKEESLEDFETEESMEDCVFSEYQNINYEQSFAEESMDIEGGNTEKGLPHKEPAQKSASQKDTEPMNPSDITEGACEPVAEPAVSGMESRRVIVVRHGERCDFVFNQYNGSWVKRAFDSAGRYRPFDVNMPRNVPKRRDGYQAYEKDTPLTEIGYLQSKLTGRALRDSSVEIDHILCSPALRCVQTTVGILKGIGEDKKRTVNIEPALFEWLLWCRGARPSWIAIDDLKKLGYPVNSTYEPAMKEDDLDLSETLASYYERSFWIIQNILSRFSGNILIVAHGASLETCTRMLCGGAIRPAEDFYYLLQNTPYLACIEMTDQEPENSATSSRSQYPPQGWTITGSPIPTFTHAFNTAYDAMQHTLPQEVIKKRIRDKALAAPKNRFV</sequence>
<dbReference type="PANTHER" id="PTHR16469">
    <property type="entry name" value="UBIQUITIN-ASSOCIATED AND SH3 DOMAIN-CONTAINING BA-RELATED"/>
    <property type="match status" value="1"/>
</dbReference>
<evidence type="ECO:0000313" key="3">
    <source>
        <dbReference type="Proteomes" id="UP000835052"/>
    </source>
</evidence>
<dbReference type="PANTHER" id="PTHR16469:SF27">
    <property type="entry name" value="UBIQUITIN-ASSOCIATED AND SH3 DOMAIN-CONTAINING BA-RELATED"/>
    <property type="match status" value="1"/>
</dbReference>
<dbReference type="EMBL" id="CAJGYM010000002">
    <property type="protein sequence ID" value="CAD6185102.1"/>
    <property type="molecule type" value="Genomic_DNA"/>
</dbReference>
<gene>
    <name evidence="2" type="ORF">CAUJ_LOCUS1021</name>
</gene>
<dbReference type="Pfam" id="PF00300">
    <property type="entry name" value="His_Phos_1"/>
    <property type="match status" value="1"/>
</dbReference>
<dbReference type="InterPro" id="IPR013078">
    <property type="entry name" value="His_Pase_superF_clade-1"/>
</dbReference>
<name>A0A8S1GQM1_9PELO</name>
<keyword evidence="3" id="KW-1185">Reference proteome</keyword>
<dbReference type="SMART" id="SM00855">
    <property type="entry name" value="PGAM"/>
    <property type="match status" value="1"/>
</dbReference>
<reference evidence="2" key="1">
    <citation type="submission" date="2020-10" db="EMBL/GenBank/DDBJ databases">
        <authorList>
            <person name="Kikuchi T."/>
        </authorList>
    </citation>
    <scope>NUCLEOTIDE SEQUENCE</scope>
    <source>
        <strain evidence="2">NKZ352</strain>
    </source>
</reference>
<protein>
    <submittedName>
        <fullName evidence="2">Uncharacterized protein</fullName>
    </submittedName>
</protein>
<dbReference type="GO" id="GO:0016791">
    <property type="term" value="F:phosphatase activity"/>
    <property type="evidence" value="ECO:0007669"/>
    <property type="project" value="UniProtKB-ARBA"/>
</dbReference>
<dbReference type="SUPFAM" id="SSF53254">
    <property type="entry name" value="Phosphoglycerate mutase-like"/>
    <property type="match status" value="1"/>
</dbReference>
<dbReference type="InterPro" id="IPR051710">
    <property type="entry name" value="Phosphatase_SH3-domain"/>
</dbReference>
<feature type="compositionally biased region" description="Basic and acidic residues" evidence="1">
    <location>
        <begin position="948"/>
        <end position="965"/>
    </location>
</feature>
<accession>A0A8S1GQM1</accession>
<dbReference type="CDD" id="cd07067">
    <property type="entry name" value="HP_PGM_like"/>
    <property type="match status" value="1"/>
</dbReference>
<evidence type="ECO:0000256" key="1">
    <source>
        <dbReference type="SAM" id="MobiDB-lite"/>
    </source>
</evidence>
<proteinExistence type="predicted"/>